<keyword evidence="5" id="KW-1185">Reference proteome</keyword>
<keyword evidence="2" id="KW-1133">Transmembrane helix</keyword>
<comment type="caution">
    <text evidence="4">The sequence shown here is derived from an EMBL/GenBank/DDBJ whole genome shotgun (WGS) entry which is preliminary data.</text>
</comment>
<sequence>MPNPPAPGCPCRHRPWRRRSDRRKRTTKRGKNCSPDHSPRRGRHRRPCENATVPPRVNPRTIAVAALVDGVAVIAFAATGRASHGEAVLAGLAITAWPFLVALAVGWLAALAWRRPLAPIRTGIPIWVITVALGMLLRAASGQGTALAFVIVATLTLGLLLIGWRALATLVTLVTRRARTRHPE</sequence>
<gene>
    <name evidence="3" type="ORF">KZC48_06980</name>
    <name evidence="4" type="ORF">KZC50_08485</name>
</gene>
<evidence type="ECO:0000313" key="5">
    <source>
        <dbReference type="Proteomes" id="UP001172731"/>
    </source>
</evidence>
<feature type="compositionally biased region" description="Basic residues" evidence="1">
    <location>
        <begin position="11"/>
        <end position="31"/>
    </location>
</feature>
<keyword evidence="2" id="KW-0812">Transmembrane</keyword>
<dbReference type="Pfam" id="PF11255">
    <property type="entry name" value="DUF3054"/>
    <property type="match status" value="1"/>
</dbReference>
<evidence type="ECO:0000313" key="3">
    <source>
        <dbReference type="EMBL" id="MDN4464140.1"/>
    </source>
</evidence>
<dbReference type="EMBL" id="JAHWXI010000005">
    <property type="protein sequence ID" value="MDN4464140.1"/>
    <property type="molecule type" value="Genomic_DNA"/>
</dbReference>
<feature type="transmembrane region" description="Helical" evidence="2">
    <location>
        <begin position="147"/>
        <end position="174"/>
    </location>
</feature>
<organism evidence="4 6">
    <name type="scientific">Microbacterium aurantiacum</name>
    <dbReference type="NCBI Taxonomy" id="162393"/>
    <lineage>
        <taxon>Bacteria</taxon>
        <taxon>Bacillati</taxon>
        <taxon>Actinomycetota</taxon>
        <taxon>Actinomycetes</taxon>
        <taxon>Micrococcales</taxon>
        <taxon>Microbacteriaceae</taxon>
        <taxon>Microbacterium</taxon>
    </lineage>
</organism>
<dbReference type="Proteomes" id="UP001172731">
    <property type="component" value="Unassembled WGS sequence"/>
</dbReference>
<dbReference type="Proteomes" id="UP001183582">
    <property type="component" value="Unassembled WGS sequence"/>
</dbReference>
<feature type="transmembrane region" description="Helical" evidence="2">
    <location>
        <begin position="124"/>
        <end position="141"/>
    </location>
</feature>
<protein>
    <submittedName>
        <fullName evidence="4">DUF3054 domain-containing protein</fullName>
    </submittedName>
</protein>
<feature type="region of interest" description="Disordered" evidence="1">
    <location>
        <begin position="1"/>
        <end position="54"/>
    </location>
</feature>
<evidence type="ECO:0000256" key="1">
    <source>
        <dbReference type="SAM" id="MobiDB-lite"/>
    </source>
</evidence>
<accession>A0AAJ2HH92</accession>
<reference evidence="4 6" key="1">
    <citation type="submission" date="2021-06" db="EMBL/GenBank/DDBJ databases">
        <title>Genome-based taxonomic framework of Microbacterium strains isolated from marine environment, the description of four new species and reclassification of four preexisting species.</title>
        <authorList>
            <person name="Lee S.D."/>
            <person name="Kim S.-M."/>
            <person name="Byeon Y.-S."/>
            <person name="Yang H.L."/>
            <person name="Kim I.S."/>
        </authorList>
    </citation>
    <scope>NUCLEOTIDE SEQUENCE [LARGE SCALE GENOMIC DNA]</scope>
    <source>
        <strain evidence="3">KACC 20510</strain>
        <strain evidence="4 6">KACC 20514</strain>
    </source>
</reference>
<dbReference type="InterPro" id="IPR021414">
    <property type="entry name" value="DUF3054"/>
</dbReference>
<proteinExistence type="predicted"/>
<feature type="transmembrane region" description="Helical" evidence="2">
    <location>
        <begin position="62"/>
        <end position="82"/>
    </location>
</feature>
<evidence type="ECO:0000256" key="2">
    <source>
        <dbReference type="SAM" id="Phobius"/>
    </source>
</evidence>
<evidence type="ECO:0000313" key="4">
    <source>
        <dbReference type="EMBL" id="MDS0245647.1"/>
    </source>
</evidence>
<evidence type="ECO:0000313" key="6">
    <source>
        <dbReference type="Proteomes" id="UP001183582"/>
    </source>
</evidence>
<feature type="transmembrane region" description="Helical" evidence="2">
    <location>
        <begin position="88"/>
        <end position="112"/>
    </location>
</feature>
<name>A0AAJ2HH92_9MICO</name>
<dbReference type="AlphaFoldDB" id="A0AAJ2HH92"/>
<dbReference type="EMBL" id="JAHWXH010000001">
    <property type="protein sequence ID" value="MDS0245647.1"/>
    <property type="molecule type" value="Genomic_DNA"/>
</dbReference>
<keyword evidence="2" id="KW-0472">Membrane</keyword>